<organism evidence="4 5">
    <name type="scientific">Ascodesmis nigricans</name>
    <dbReference type="NCBI Taxonomy" id="341454"/>
    <lineage>
        <taxon>Eukaryota</taxon>
        <taxon>Fungi</taxon>
        <taxon>Dikarya</taxon>
        <taxon>Ascomycota</taxon>
        <taxon>Pezizomycotina</taxon>
        <taxon>Pezizomycetes</taxon>
        <taxon>Pezizales</taxon>
        <taxon>Ascodesmidaceae</taxon>
        <taxon>Ascodesmis</taxon>
    </lineage>
</organism>
<dbReference type="InterPro" id="IPR018767">
    <property type="entry name" value="Brl1/Brr6_dom"/>
</dbReference>
<proteinExistence type="predicted"/>
<dbReference type="SMART" id="SM01042">
    <property type="entry name" value="Brr6_like_C_C"/>
    <property type="match status" value="1"/>
</dbReference>
<evidence type="ECO:0000256" key="1">
    <source>
        <dbReference type="SAM" id="MobiDB-lite"/>
    </source>
</evidence>
<dbReference type="GO" id="GO:0006998">
    <property type="term" value="P:nuclear envelope organization"/>
    <property type="evidence" value="ECO:0007669"/>
    <property type="project" value="InterPro"/>
</dbReference>
<dbReference type="GO" id="GO:0031965">
    <property type="term" value="C:nuclear membrane"/>
    <property type="evidence" value="ECO:0007669"/>
    <property type="project" value="InterPro"/>
</dbReference>
<keyword evidence="5" id="KW-1185">Reference proteome</keyword>
<dbReference type="InterPro" id="IPR040202">
    <property type="entry name" value="Brl1/Brr6"/>
</dbReference>
<feature type="compositionally biased region" description="Polar residues" evidence="1">
    <location>
        <begin position="42"/>
        <end position="87"/>
    </location>
</feature>
<dbReference type="GO" id="GO:0055088">
    <property type="term" value="P:lipid homeostasis"/>
    <property type="evidence" value="ECO:0007669"/>
    <property type="project" value="InterPro"/>
</dbReference>
<reference evidence="4 5" key="1">
    <citation type="submission" date="2019-04" db="EMBL/GenBank/DDBJ databases">
        <title>Comparative genomics and transcriptomics to analyze fruiting body development in filamentous ascomycetes.</title>
        <authorList>
            <consortium name="DOE Joint Genome Institute"/>
            <person name="Lutkenhaus R."/>
            <person name="Traeger S."/>
            <person name="Breuer J."/>
            <person name="Kuo A."/>
            <person name="Lipzen A."/>
            <person name="Pangilinan J."/>
            <person name="Dilworth D."/>
            <person name="Sandor L."/>
            <person name="Poggeler S."/>
            <person name="Barry K."/>
            <person name="Grigoriev I.V."/>
            <person name="Nowrousian M."/>
        </authorList>
    </citation>
    <scope>NUCLEOTIDE SEQUENCE [LARGE SCALE GENOMIC DNA]</scope>
    <source>
        <strain evidence="4 5">CBS 389.68</strain>
    </source>
</reference>
<gene>
    <name evidence="4" type="ORF">EX30DRAFT_345053</name>
</gene>
<dbReference type="Proteomes" id="UP000298138">
    <property type="component" value="Unassembled WGS sequence"/>
</dbReference>
<evidence type="ECO:0000313" key="4">
    <source>
        <dbReference type="EMBL" id="TGZ76230.1"/>
    </source>
</evidence>
<dbReference type="Pfam" id="PF10104">
    <property type="entry name" value="Brr6_like_C_C"/>
    <property type="match status" value="1"/>
</dbReference>
<feature type="compositionally biased region" description="Basic and acidic residues" evidence="1">
    <location>
        <begin position="164"/>
        <end position="181"/>
    </location>
</feature>
<feature type="compositionally biased region" description="Acidic residues" evidence="1">
    <location>
        <begin position="198"/>
        <end position="210"/>
    </location>
</feature>
<dbReference type="AlphaFoldDB" id="A0A4S2MHA1"/>
<keyword evidence="2" id="KW-1133">Transmembrane helix</keyword>
<sequence length="451" mass="51490">MANTRGQESPMDFQWENAHGPVSSDSPWRLNNIRSHFADGTPSKTQAPPSTFGSPSKNPFTSSSKNPFTTPSRNPFTTPTKSYNFPNIQPRPPVSTLHKQLFFTPRQPETPTKGDFSEVDSTPGDPMDTESEAPTPDPHLNHILHRNPRTIARALQQSPTRVTGRGEIRRGRDDDRVSKEHRSLRHRRTRSRKAYVYSDDEDDSEDEPDYYDQRRSRSRRRRIRSRSRPRVDDSTALLKPSTADGWRPNDISDWIQIVFNLAILGTCFFYGCAFIWTIQADVRHKVEAETSSLIQSIAQCHKEYVRNRCNPNQVVIGMEEKCNRWELCMNMDPHKVGWAKLSAVTLAEIFNGFAHTLTYKSMLFFFVVVVGSFFVINAAFTLYRSWKIAQQPSYVPMPMQQYGNEWLPATPARPSAIQGTPWATPAAKSVGLNWFPQTPGNDNVAKKLEWN</sequence>
<feature type="transmembrane region" description="Helical" evidence="2">
    <location>
        <begin position="362"/>
        <end position="383"/>
    </location>
</feature>
<feature type="region of interest" description="Disordered" evidence="1">
    <location>
        <begin position="1"/>
        <end position="239"/>
    </location>
</feature>
<keyword evidence="2" id="KW-0472">Membrane</keyword>
<keyword evidence="2" id="KW-0812">Transmembrane</keyword>
<protein>
    <recommendedName>
        <fullName evidence="3">Brl1/Brr6 domain-containing protein</fullName>
    </recommendedName>
</protein>
<name>A0A4S2MHA1_9PEZI</name>
<dbReference type="PANTHER" id="PTHR28136:SF1">
    <property type="entry name" value="NUCLEUS EXPORT PROTEIN BRL1"/>
    <property type="match status" value="1"/>
</dbReference>
<evidence type="ECO:0000259" key="3">
    <source>
        <dbReference type="SMART" id="SM01042"/>
    </source>
</evidence>
<feature type="compositionally biased region" description="Basic residues" evidence="1">
    <location>
        <begin position="182"/>
        <end position="193"/>
    </location>
</feature>
<feature type="transmembrane region" description="Helical" evidence="2">
    <location>
        <begin position="257"/>
        <end position="278"/>
    </location>
</feature>
<dbReference type="PANTHER" id="PTHR28136">
    <property type="entry name" value="NUCLEUS EXPORT PROTEIN BRR6"/>
    <property type="match status" value="1"/>
</dbReference>
<evidence type="ECO:0000313" key="5">
    <source>
        <dbReference type="Proteomes" id="UP000298138"/>
    </source>
</evidence>
<evidence type="ECO:0000256" key="2">
    <source>
        <dbReference type="SAM" id="Phobius"/>
    </source>
</evidence>
<dbReference type="InParanoid" id="A0A4S2MHA1"/>
<feature type="domain" description="Brl1/Brr6" evidence="3">
    <location>
        <begin position="251"/>
        <end position="384"/>
    </location>
</feature>
<dbReference type="OrthoDB" id="5961at2759"/>
<dbReference type="STRING" id="341454.A0A4S2MHA1"/>
<feature type="compositionally biased region" description="Basic residues" evidence="1">
    <location>
        <begin position="216"/>
        <end position="228"/>
    </location>
</feature>
<accession>A0A4S2MHA1</accession>
<dbReference type="EMBL" id="ML220194">
    <property type="protein sequence ID" value="TGZ76230.1"/>
    <property type="molecule type" value="Genomic_DNA"/>
</dbReference>